<keyword evidence="3" id="KW-1185">Reference proteome</keyword>
<reference evidence="2 3" key="1">
    <citation type="submission" date="2020-08" db="EMBL/GenBank/DDBJ databases">
        <title>Genomic Encyclopedia of Type Strains, Phase IV (KMG-IV): sequencing the most valuable type-strain genomes for metagenomic binning, comparative biology and taxonomic classification.</title>
        <authorList>
            <person name="Goeker M."/>
        </authorList>
    </citation>
    <scope>NUCLEOTIDE SEQUENCE [LARGE SCALE GENOMIC DNA]</scope>
    <source>
        <strain evidence="2 3">DSM 25622</strain>
    </source>
</reference>
<dbReference type="AlphaFoldDB" id="A0A840YCG9"/>
<protein>
    <submittedName>
        <fullName evidence="2">Putative outer membrane protein</fullName>
    </submittedName>
</protein>
<sequence length="161" mass="17995">MTGFLPALLLGRLAAAQDRGPEPFDPARFLGFAASSAEFQRRAATLAAERDTRPEVKAFAAEMMRYREGQLKRLETLRGAVAPALQAEHQVVFENLEPLDYLALSRRYMEVQMQALEQEERGYEAATRLAPPELRSAAAAMLPEILRLQQDAQRALEAVRP</sequence>
<dbReference type="InterPro" id="IPR025419">
    <property type="entry name" value="DUF4142"/>
</dbReference>
<evidence type="ECO:0000313" key="2">
    <source>
        <dbReference type="EMBL" id="MBB5696379.1"/>
    </source>
</evidence>
<gene>
    <name evidence="2" type="ORF">FHS87_004450</name>
</gene>
<accession>A0A840YCG9</accession>
<dbReference type="RefSeq" id="WP_184521616.1">
    <property type="nucleotide sequence ID" value="NZ_JACIJD010000039.1"/>
</dbReference>
<proteinExistence type="predicted"/>
<organism evidence="2 3">
    <name type="scientific">Muricoccus pecuniae</name>
    <dbReference type="NCBI Taxonomy" id="693023"/>
    <lineage>
        <taxon>Bacteria</taxon>
        <taxon>Pseudomonadati</taxon>
        <taxon>Pseudomonadota</taxon>
        <taxon>Alphaproteobacteria</taxon>
        <taxon>Acetobacterales</taxon>
        <taxon>Roseomonadaceae</taxon>
        <taxon>Muricoccus</taxon>
    </lineage>
</organism>
<feature type="domain" description="DUF4142" evidence="1">
    <location>
        <begin position="27"/>
        <end position="153"/>
    </location>
</feature>
<dbReference type="Pfam" id="PF13628">
    <property type="entry name" value="DUF4142"/>
    <property type="match status" value="1"/>
</dbReference>
<dbReference type="Proteomes" id="UP000580654">
    <property type="component" value="Unassembled WGS sequence"/>
</dbReference>
<evidence type="ECO:0000259" key="1">
    <source>
        <dbReference type="Pfam" id="PF13628"/>
    </source>
</evidence>
<name>A0A840YCG9_9PROT</name>
<comment type="caution">
    <text evidence="2">The sequence shown here is derived from an EMBL/GenBank/DDBJ whole genome shotgun (WGS) entry which is preliminary data.</text>
</comment>
<dbReference type="EMBL" id="JACIJD010000039">
    <property type="protein sequence ID" value="MBB5696379.1"/>
    <property type="molecule type" value="Genomic_DNA"/>
</dbReference>
<evidence type="ECO:0000313" key="3">
    <source>
        <dbReference type="Proteomes" id="UP000580654"/>
    </source>
</evidence>